<comment type="caution">
    <text evidence="1">The sequence shown here is derived from an EMBL/GenBank/DDBJ whole genome shotgun (WGS) entry which is preliminary data.</text>
</comment>
<reference evidence="1 2" key="1">
    <citation type="journal article" date="2020" name="Genome Biol. Evol.">
        <title>Comparative genomics of Sclerotiniaceae.</title>
        <authorList>
            <person name="Valero Jimenez C.A."/>
            <person name="Steentjes M."/>
            <person name="Scholten O.E."/>
            <person name="Van Kan J.A.L."/>
        </authorList>
    </citation>
    <scope>NUCLEOTIDE SEQUENCE [LARGE SCALE GENOMIC DNA]</scope>
    <source>
        <strain evidence="1 2">MUCL 94</strain>
    </source>
</reference>
<protein>
    <submittedName>
        <fullName evidence="1">Uncharacterized protein</fullName>
    </submittedName>
</protein>
<gene>
    <name evidence="1" type="ORF">EAE97_011786</name>
</gene>
<evidence type="ECO:0000313" key="2">
    <source>
        <dbReference type="Proteomes" id="UP000710849"/>
    </source>
</evidence>
<dbReference type="EMBL" id="RCSW01000041">
    <property type="protein sequence ID" value="KAF7919070.1"/>
    <property type="molecule type" value="Genomic_DNA"/>
</dbReference>
<keyword evidence="2" id="KW-1185">Reference proteome</keyword>
<organism evidence="1 2">
    <name type="scientific">Botrytis byssoidea</name>
    <dbReference type="NCBI Taxonomy" id="139641"/>
    <lineage>
        <taxon>Eukaryota</taxon>
        <taxon>Fungi</taxon>
        <taxon>Dikarya</taxon>
        <taxon>Ascomycota</taxon>
        <taxon>Pezizomycotina</taxon>
        <taxon>Leotiomycetes</taxon>
        <taxon>Helotiales</taxon>
        <taxon>Sclerotiniaceae</taxon>
        <taxon>Botrytis</taxon>
    </lineage>
</organism>
<accession>A0A9P5HVN3</accession>
<proteinExistence type="predicted"/>
<sequence>MDSTLPSLVISIPVSNRRRETIRHACQSRVRMLSAFHKPPTESLLSAASTIPSQTLAYGDRS</sequence>
<dbReference type="RefSeq" id="XP_038726911.1">
    <property type="nucleotide sequence ID" value="XM_038882301.1"/>
</dbReference>
<dbReference type="GeneID" id="62155374"/>
<dbReference type="Proteomes" id="UP000710849">
    <property type="component" value="Unassembled WGS sequence"/>
</dbReference>
<name>A0A9P5HVN3_9HELO</name>
<dbReference type="AlphaFoldDB" id="A0A9P5HVN3"/>
<evidence type="ECO:0000313" key="1">
    <source>
        <dbReference type="EMBL" id="KAF7919070.1"/>
    </source>
</evidence>